<name>A0A4R0RUP1_9APHY</name>
<evidence type="ECO:0000313" key="3">
    <source>
        <dbReference type="Proteomes" id="UP000292702"/>
    </source>
</evidence>
<dbReference type="EMBL" id="RWJN01000007">
    <property type="protein sequence ID" value="TCD71283.1"/>
    <property type="molecule type" value="Genomic_DNA"/>
</dbReference>
<gene>
    <name evidence="2" type="ORF">EIP91_011054</name>
</gene>
<organism evidence="2 3">
    <name type="scientific">Steccherinum ochraceum</name>
    <dbReference type="NCBI Taxonomy" id="92696"/>
    <lineage>
        <taxon>Eukaryota</taxon>
        <taxon>Fungi</taxon>
        <taxon>Dikarya</taxon>
        <taxon>Basidiomycota</taxon>
        <taxon>Agaricomycotina</taxon>
        <taxon>Agaricomycetes</taxon>
        <taxon>Polyporales</taxon>
        <taxon>Steccherinaceae</taxon>
        <taxon>Steccherinum</taxon>
    </lineage>
</organism>
<reference evidence="2 3" key="1">
    <citation type="submission" date="2018-11" db="EMBL/GenBank/DDBJ databases">
        <title>Genome assembly of Steccherinum ochraceum LE-BIN_3174, the white-rot fungus of the Steccherinaceae family (The Residual Polyporoid clade, Polyporales, Basidiomycota).</title>
        <authorList>
            <person name="Fedorova T.V."/>
            <person name="Glazunova O.A."/>
            <person name="Landesman E.O."/>
            <person name="Moiseenko K.V."/>
            <person name="Psurtseva N.V."/>
            <person name="Savinova O.S."/>
            <person name="Shakhova N.V."/>
            <person name="Tyazhelova T.V."/>
            <person name="Vasina D.V."/>
        </authorList>
    </citation>
    <scope>NUCLEOTIDE SEQUENCE [LARGE SCALE GENOMIC DNA]</scope>
    <source>
        <strain evidence="2 3">LE-BIN_3174</strain>
    </source>
</reference>
<dbReference type="OrthoDB" id="3240950at2759"/>
<feature type="compositionally biased region" description="Basic and acidic residues" evidence="1">
    <location>
        <begin position="16"/>
        <end position="27"/>
    </location>
</feature>
<keyword evidence="3" id="KW-1185">Reference proteome</keyword>
<comment type="caution">
    <text evidence="2">The sequence shown here is derived from an EMBL/GenBank/DDBJ whole genome shotgun (WGS) entry which is preliminary data.</text>
</comment>
<dbReference type="AlphaFoldDB" id="A0A4R0RUP1"/>
<sequence>MHRPRLFQAFSRSKVRRPEPDLQRYDEPEFPYYNNHDDDRYGQASSWRKPNPRDESRPAWEEEVVDYPSRAASYAGPTAYSSRSGRHPVDSGYPEEHISSDAYVDEHYDPDRSTIGGPVPIVQRENSLTRMRDMFTDHGRASHAVTELPLPGNTNRYTVSDLQSPMEVHHTHPSRHQPVIINNTTTGRSIRPDMEHAQVLSERARGKRPEYRRGSSQESINSDSYENEYPPCVVVVERGRHGKPDTYYVIPGGAPVIFEDETGRELTRVGDFSGKYRPRPPKRPVVIQDEYGREVYR</sequence>
<feature type="compositionally biased region" description="Basic and acidic residues" evidence="1">
    <location>
        <begin position="190"/>
        <end position="215"/>
    </location>
</feature>
<evidence type="ECO:0000313" key="2">
    <source>
        <dbReference type="EMBL" id="TCD71283.1"/>
    </source>
</evidence>
<protein>
    <submittedName>
        <fullName evidence="2">Uncharacterized protein</fullName>
    </submittedName>
</protein>
<feature type="compositionally biased region" description="Basic and acidic residues" evidence="1">
    <location>
        <begin position="51"/>
        <end position="60"/>
    </location>
</feature>
<dbReference type="Proteomes" id="UP000292702">
    <property type="component" value="Unassembled WGS sequence"/>
</dbReference>
<evidence type="ECO:0000256" key="1">
    <source>
        <dbReference type="SAM" id="MobiDB-lite"/>
    </source>
</evidence>
<feature type="region of interest" description="Disordered" evidence="1">
    <location>
        <begin position="185"/>
        <end position="226"/>
    </location>
</feature>
<feature type="region of interest" description="Disordered" evidence="1">
    <location>
        <begin position="1"/>
        <end position="62"/>
    </location>
</feature>
<accession>A0A4R0RUP1</accession>
<proteinExistence type="predicted"/>